<keyword evidence="3 6" id="KW-0285">Flavoprotein</keyword>
<evidence type="ECO:0000259" key="7">
    <source>
        <dbReference type="PROSITE" id="PS00623"/>
    </source>
</evidence>
<dbReference type="Pfam" id="PF05199">
    <property type="entry name" value="GMC_oxred_C"/>
    <property type="match status" value="1"/>
</dbReference>
<dbReference type="SUPFAM" id="SSF51905">
    <property type="entry name" value="FAD/NAD(P)-binding domain"/>
    <property type="match status" value="1"/>
</dbReference>
<evidence type="ECO:0000256" key="1">
    <source>
        <dbReference type="ARBA" id="ARBA00001974"/>
    </source>
</evidence>
<proteinExistence type="inferred from homology"/>
<dbReference type="PROSITE" id="PS00623">
    <property type="entry name" value="GMC_OXRED_1"/>
    <property type="match status" value="1"/>
</dbReference>
<dbReference type="Pfam" id="PF00732">
    <property type="entry name" value="GMC_oxred_N"/>
    <property type="match status" value="1"/>
</dbReference>
<evidence type="ECO:0000256" key="4">
    <source>
        <dbReference type="ARBA" id="ARBA00022827"/>
    </source>
</evidence>
<dbReference type="Gene3D" id="3.50.50.60">
    <property type="entry name" value="FAD/NAD(P)-binding domain"/>
    <property type="match status" value="2"/>
</dbReference>
<comment type="similarity">
    <text evidence="2 6">Belongs to the GMC oxidoreductase family.</text>
</comment>
<dbReference type="KEGG" id="dci:103522947"/>
<dbReference type="InterPro" id="IPR007867">
    <property type="entry name" value="GMC_OxRtase_C"/>
</dbReference>
<dbReference type="InterPro" id="IPR000172">
    <property type="entry name" value="GMC_OxRdtase_N"/>
</dbReference>
<dbReference type="InterPro" id="IPR036188">
    <property type="entry name" value="FAD/NAD-bd_sf"/>
</dbReference>
<dbReference type="PANTHER" id="PTHR11552:SF147">
    <property type="entry name" value="CHOLINE DEHYDROGENASE, MITOCHONDRIAL"/>
    <property type="match status" value="1"/>
</dbReference>
<evidence type="ECO:0000256" key="2">
    <source>
        <dbReference type="ARBA" id="ARBA00010790"/>
    </source>
</evidence>
<dbReference type="PROSITE" id="PS00624">
    <property type="entry name" value="GMC_OXRED_2"/>
    <property type="match status" value="1"/>
</dbReference>
<accession>A0A1S3DQK2</accession>
<protein>
    <submittedName>
        <fullName evidence="10">Glucose dehydrogenase [FAD, quinone]</fullName>
    </submittedName>
</protein>
<evidence type="ECO:0000259" key="8">
    <source>
        <dbReference type="PROSITE" id="PS00624"/>
    </source>
</evidence>
<gene>
    <name evidence="10" type="primary">LOC103522947</name>
</gene>
<dbReference type="RefSeq" id="XP_008486251.1">
    <property type="nucleotide sequence ID" value="XM_008488029.3"/>
</dbReference>
<comment type="cofactor">
    <cofactor evidence="1 5">
        <name>FAD</name>
        <dbReference type="ChEBI" id="CHEBI:57692"/>
    </cofactor>
</comment>
<dbReference type="SUPFAM" id="SSF54373">
    <property type="entry name" value="FAD-linked reductases, C-terminal domain"/>
    <property type="match status" value="1"/>
</dbReference>
<name>A0A1S3DQK2_DIACI</name>
<evidence type="ECO:0000313" key="10">
    <source>
        <dbReference type="RefSeq" id="XP_008486251.1"/>
    </source>
</evidence>
<dbReference type="GO" id="GO:0016614">
    <property type="term" value="F:oxidoreductase activity, acting on CH-OH group of donors"/>
    <property type="evidence" value="ECO:0007669"/>
    <property type="project" value="InterPro"/>
</dbReference>
<evidence type="ECO:0000256" key="3">
    <source>
        <dbReference type="ARBA" id="ARBA00022630"/>
    </source>
</evidence>
<reference evidence="10" key="1">
    <citation type="submission" date="2025-08" db="UniProtKB">
        <authorList>
            <consortium name="RefSeq"/>
        </authorList>
    </citation>
    <scope>IDENTIFICATION</scope>
</reference>
<dbReference type="Proteomes" id="UP000079169">
    <property type="component" value="Unplaced"/>
</dbReference>
<feature type="domain" description="Glucose-methanol-choline oxidoreductase N-terminal" evidence="8">
    <location>
        <begin position="298"/>
        <end position="312"/>
    </location>
</feature>
<dbReference type="GeneID" id="103522947"/>
<dbReference type="AlphaFoldDB" id="A0A1S3DQK2"/>
<dbReference type="OMA" id="HTQGVTY"/>
<evidence type="ECO:0000313" key="9">
    <source>
        <dbReference type="Proteomes" id="UP000079169"/>
    </source>
</evidence>
<feature type="binding site" evidence="5">
    <location>
        <position position="574"/>
    </location>
    <ligand>
        <name>substrate</name>
    </ligand>
</feature>
<dbReference type="PaxDb" id="121845-A0A1S3DQK2"/>
<evidence type="ECO:0000256" key="5">
    <source>
        <dbReference type="PIRSR" id="PIRSR000137-2"/>
    </source>
</evidence>
<dbReference type="PANTHER" id="PTHR11552">
    <property type="entry name" value="GLUCOSE-METHANOL-CHOLINE GMC OXIDOREDUCTASE"/>
    <property type="match status" value="1"/>
</dbReference>
<dbReference type="PIRSF" id="PIRSF000137">
    <property type="entry name" value="Alcohol_oxidase"/>
    <property type="match status" value="1"/>
</dbReference>
<dbReference type="Gene3D" id="3.30.560.10">
    <property type="entry name" value="Glucose Oxidase, domain 3"/>
    <property type="match status" value="2"/>
</dbReference>
<dbReference type="STRING" id="121845.A0A1S3DQK2"/>
<evidence type="ECO:0000256" key="6">
    <source>
        <dbReference type="RuleBase" id="RU003968"/>
    </source>
</evidence>
<dbReference type="InterPro" id="IPR012132">
    <property type="entry name" value="GMC_OxRdtase"/>
</dbReference>
<keyword evidence="9" id="KW-1185">Reference proteome</keyword>
<keyword evidence="4 5" id="KW-0274">FAD</keyword>
<organism evidence="9 10">
    <name type="scientific">Diaphorina citri</name>
    <name type="common">Asian citrus psyllid</name>
    <dbReference type="NCBI Taxonomy" id="121845"/>
    <lineage>
        <taxon>Eukaryota</taxon>
        <taxon>Metazoa</taxon>
        <taxon>Ecdysozoa</taxon>
        <taxon>Arthropoda</taxon>
        <taxon>Hexapoda</taxon>
        <taxon>Insecta</taxon>
        <taxon>Pterygota</taxon>
        <taxon>Neoptera</taxon>
        <taxon>Paraneoptera</taxon>
        <taxon>Hemiptera</taxon>
        <taxon>Sternorrhyncha</taxon>
        <taxon>Psylloidea</taxon>
        <taxon>Psyllidae</taxon>
        <taxon>Diaphorininae</taxon>
        <taxon>Diaphorina</taxon>
    </lineage>
</organism>
<feature type="domain" description="Glucose-methanol-choline oxidoreductase N-terminal" evidence="7">
    <location>
        <begin position="133"/>
        <end position="156"/>
    </location>
</feature>
<sequence length="643" mass="72808">MMLDTCGNLNATGSPLTTLLSQFLLTMMTKSCEFGNVAYPDDRSNDVLDNHVKIDMVVVGSGSSGSVIANRLSEVSKWNVLLIEAGDSPLVTSNVPALVFHQMKTSIDWAYETEKQPGVCEGLQNGVCNVPRGKALGGSSNMNAMMYLVGNPNDYNSWGNSDWNFKNVEKYFHKSFKDYYYAGFANRSNYLNTNDITETIGSATKDIHLDKLKYKNKNINPNKAGTLHLKTNIKDGERLNTARAFLAPIKERPNLFVMKNTLVTKILLENKKATGVQVYKDDKYYTIKFSKELIISAGAVNTPQLLFQSGIGDEELLKKENIDVKMNLPSVGKYLYDHPLFVVPVQMNKHHQGGRRKNSKKFDFEKYGESGEISNMNKIKSKSTEDNTFKNNSNAAASFLDEVYNYITKRTGSLAGIGAFDYIAFLDTTAKSPEDPNIEMIPFFYKMNDLNTMEMTLNFLNWPKTMVDAMLEPLKKHDMFLFVPMFLKPKSFGNITVSKDVFSRPKIFLNYYHEEEDLNTFVKAVRIIQKFIATKSFKEYNSKIIKIPDSVCDGFHYDSDDYWKCTIKRRSSSYYHLSSTARMGDNILTSVVNYKLQVHGLENVRIADASVMPYTVNANIHATCVMIGEKCADLIKQYWEKSV</sequence>
<feature type="binding site" evidence="5">
    <location>
        <position position="263"/>
    </location>
    <ligand>
        <name>FAD</name>
        <dbReference type="ChEBI" id="CHEBI:57692"/>
    </ligand>
</feature>
<dbReference type="GO" id="GO:0050660">
    <property type="term" value="F:flavin adenine dinucleotide binding"/>
    <property type="evidence" value="ECO:0007669"/>
    <property type="project" value="InterPro"/>
</dbReference>